<protein>
    <submittedName>
        <fullName evidence="1">Uncharacterized protein</fullName>
    </submittedName>
</protein>
<dbReference type="Proteomes" id="UP001148629">
    <property type="component" value="Unassembled WGS sequence"/>
</dbReference>
<comment type="caution">
    <text evidence="1">The sequence shown here is derived from an EMBL/GenBank/DDBJ whole genome shotgun (WGS) entry which is preliminary data.</text>
</comment>
<keyword evidence="2" id="KW-1185">Reference proteome</keyword>
<reference evidence="1" key="1">
    <citation type="submission" date="2022-08" db="EMBL/GenBank/DDBJ databases">
        <title>Genome Sequence of Fusarium decemcellulare.</title>
        <authorList>
            <person name="Buettner E."/>
        </authorList>
    </citation>
    <scope>NUCLEOTIDE SEQUENCE</scope>
    <source>
        <strain evidence="1">Babe19</strain>
    </source>
</reference>
<evidence type="ECO:0000313" key="2">
    <source>
        <dbReference type="Proteomes" id="UP001148629"/>
    </source>
</evidence>
<proteinExistence type="predicted"/>
<dbReference type="EMBL" id="JANRMS010001249">
    <property type="protein sequence ID" value="KAJ3529774.1"/>
    <property type="molecule type" value="Genomic_DNA"/>
</dbReference>
<sequence>MGPSIAGCNDHVLDATPKEAGGFVKTPRLQPWRYGRLLNRPGASGSHACRGHALRLTNGARAVSVSLEGVTTTIQGRKAGESREHHLGPTLGARDLQLIRIMDIGEDNAWPSQVLRVMKDCASEESFRGYLAMKLVVKMWQQGPGTIE</sequence>
<organism evidence="1 2">
    <name type="scientific">Fusarium decemcellulare</name>
    <dbReference type="NCBI Taxonomy" id="57161"/>
    <lineage>
        <taxon>Eukaryota</taxon>
        <taxon>Fungi</taxon>
        <taxon>Dikarya</taxon>
        <taxon>Ascomycota</taxon>
        <taxon>Pezizomycotina</taxon>
        <taxon>Sordariomycetes</taxon>
        <taxon>Hypocreomycetidae</taxon>
        <taxon>Hypocreales</taxon>
        <taxon>Nectriaceae</taxon>
        <taxon>Fusarium</taxon>
        <taxon>Fusarium decemcellulare species complex</taxon>
    </lineage>
</organism>
<accession>A0ACC1S178</accession>
<name>A0ACC1S178_9HYPO</name>
<evidence type="ECO:0000313" key="1">
    <source>
        <dbReference type="EMBL" id="KAJ3529774.1"/>
    </source>
</evidence>
<gene>
    <name evidence="1" type="ORF">NM208_g9611</name>
</gene>